<dbReference type="AlphaFoldDB" id="A1WVT0"/>
<evidence type="ECO:0000313" key="6">
    <source>
        <dbReference type="EMBL" id="ABM61792.1"/>
    </source>
</evidence>
<dbReference type="SUPFAM" id="SSF53187">
    <property type="entry name" value="Zn-dependent exopeptidases"/>
    <property type="match status" value="1"/>
</dbReference>
<keyword evidence="2" id="KW-0479">Metal-binding</keyword>
<organism evidence="6 7">
    <name type="scientific">Halorhodospira halophila (strain DSM 244 / SL1)</name>
    <name type="common">Ectothiorhodospira halophila (strain DSM 244 / SL1)</name>
    <dbReference type="NCBI Taxonomy" id="349124"/>
    <lineage>
        <taxon>Bacteria</taxon>
        <taxon>Pseudomonadati</taxon>
        <taxon>Pseudomonadota</taxon>
        <taxon>Gammaproteobacteria</taxon>
        <taxon>Chromatiales</taxon>
        <taxon>Ectothiorhodospiraceae</taxon>
        <taxon>Halorhodospira</taxon>
    </lineage>
</organism>
<reference evidence="6 7" key="2">
    <citation type="journal article" date="2013" name="Stand. Genomic Sci.">
        <title>Complete genome sequence of Halorhodospira halophila SL1.</title>
        <authorList>
            <person name="Challacombe J.F."/>
            <person name="Majid S."/>
            <person name="Deole R."/>
            <person name="Brettin T.S."/>
            <person name="Bruce D."/>
            <person name="Delano S.F."/>
            <person name="Detter J.C."/>
            <person name="Gleasner C.D."/>
            <person name="Han C.S."/>
            <person name="Misra M."/>
            <person name="Reitenga K.G."/>
            <person name="Mikhailova N."/>
            <person name="Woyke T."/>
            <person name="Pitluck S."/>
            <person name="Nolan M."/>
            <person name="Land M.L."/>
            <person name="Saunders E."/>
            <person name="Tapia R."/>
            <person name="Lapidus A."/>
            <person name="Ivanova N."/>
            <person name="Hoff W.D."/>
        </authorList>
    </citation>
    <scope>NUCLEOTIDE SEQUENCE [LARGE SCALE GENOMIC DNA]</scope>
    <source>
        <strain evidence="7">DSM 244 / SL1</strain>
    </source>
</reference>
<dbReference type="Pfam" id="PF24827">
    <property type="entry name" value="AstE_AspA_cat"/>
    <property type="match status" value="1"/>
</dbReference>
<evidence type="ECO:0000259" key="5">
    <source>
        <dbReference type="Pfam" id="PF24827"/>
    </source>
</evidence>
<evidence type="ECO:0000256" key="2">
    <source>
        <dbReference type="ARBA" id="ARBA00022723"/>
    </source>
</evidence>
<dbReference type="CDD" id="cd06256">
    <property type="entry name" value="M14_ASTE_ASPA-like"/>
    <property type="match status" value="1"/>
</dbReference>
<keyword evidence="4" id="KW-0862">Zinc</keyword>
<dbReference type="KEGG" id="hha:Hhal_1016"/>
<reference evidence="7" key="1">
    <citation type="submission" date="2006-12" db="EMBL/GenBank/DDBJ databases">
        <title>Complete sequence of Halorhodospira halophila SL1.</title>
        <authorList>
            <consortium name="US DOE Joint Genome Institute"/>
            <person name="Copeland A."/>
            <person name="Lucas S."/>
            <person name="Lapidus A."/>
            <person name="Barry K."/>
            <person name="Detter J.C."/>
            <person name="Glavina del Rio T."/>
            <person name="Hammon N."/>
            <person name="Israni S."/>
            <person name="Dalin E."/>
            <person name="Tice H."/>
            <person name="Pitluck S."/>
            <person name="Saunders E."/>
            <person name="Brettin T."/>
            <person name="Bruce D."/>
            <person name="Han C."/>
            <person name="Tapia R."/>
            <person name="Schmutz J."/>
            <person name="Larimer F."/>
            <person name="Land M."/>
            <person name="Hauser L."/>
            <person name="Kyrpides N."/>
            <person name="Mikhailova N."/>
            <person name="Hoff W."/>
            <person name="Richardson P."/>
        </authorList>
    </citation>
    <scope>NUCLEOTIDE SEQUENCE [LARGE SCALE GENOMIC DNA]</scope>
    <source>
        <strain evidence="7">DSM 244 / SL1</strain>
    </source>
</reference>
<dbReference type="eggNOG" id="COG3608">
    <property type="taxonomic scope" value="Bacteria"/>
</dbReference>
<dbReference type="InterPro" id="IPR055438">
    <property type="entry name" value="AstE_AspA_cat"/>
</dbReference>
<dbReference type="GO" id="GO:0046872">
    <property type="term" value="F:metal ion binding"/>
    <property type="evidence" value="ECO:0007669"/>
    <property type="project" value="UniProtKB-KW"/>
</dbReference>
<dbReference type="OrthoDB" id="9782876at2"/>
<name>A1WVT0_HALHL</name>
<dbReference type="STRING" id="349124.Hhal_1016"/>
<evidence type="ECO:0000256" key="3">
    <source>
        <dbReference type="ARBA" id="ARBA00022801"/>
    </source>
</evidence>
<feature type="domain" description="Succinylglutamate desuccinylase/Aspartoacylase catalytic" evidence="5">
    <location>
        <begin position="46"/>
        <end position="193"/>
    </location>
</feature>
<dbReference type="Proteomes" id="UP000000647">
    <property type="component" value="Chromosome"/>
</dbReference>
<dbReference type="EMBL" id="CP000544">
    <property type="protein sequence ID" value="ABM61792.1"/>
    <property type="molecule type" value="Genomic_DNA"/>
</dbReference>
<evidence type="ECO:0000313" key="7">
    <source>
        <dbReference type="Proteomes" id="UP000000647"/>
    </source>
</evidence>
<sequence length="339" mass="36833">MLKTYQGLPKGLLGAAAPELEDRLGGPSLIEVPGRREPPLFVTVLLHGNETTGWEAVQRVLTEFQGRTPPRSLLLFIGNVRAARHGVRRLPEQPDYNRVWPGTSLPDSPEQHLAAEVVARVRSRGCFASIDVHNNTGMNPHYGCVNRLEGPYLQLAALFSRTVVYFTRPQGVQSLALARLAPAITVECGQPGSPGAAEHAAELISSALHLSRLPEGVPGGISVYHTVAAVRIPEQCSFGFGDVPGVDLQLMDDLERCNFRDLPEGTVFARAAPESRAFFTVEDNDGREAAAEFFQRDGDTIRLRRPAMPAMLACNTAAIRQDVLCYLMEPVHLTGRAGG</sequence>
<evidence type="ECO:0000256" key="1">
    <source>
        <dbReference type="ARBA" id="ARBA00001947"/>
    </source>
</evidence>
<keyword evidence="7" id="KW-1185">Reference proteome</keyword>
<dbReference type="GO" id="GO:0016788">
    <property type="term" value="F:hydrolase activity, acting on ester bonds"/>
    <property type="evidence" value="ECO:0007669"/>
    <property type="project" value="InterPro"/>
</dbReference>
<gene>
    <name evidence="6" type="ordered locus">Hhal_1016</name>
</gene>
<evidence type="ECO:0000256" key="4">
    <source>
        <dbReference type="ARBA" id="ARBA00022833"/>
    </source>
</evidence>
<protein>
    <submittedName>
        <fullName evidence="6">Succinylglutamate desuccinylase/aspartoacylase</fullName>
    </submittedName>
</protein>
<dbReference type="HOGENOM" id="CLU_816212_0_0_6"/>
<comment type="cofactor">
    <cofactor evidence="1">
        <name>Zn(2+)</name>
        <dbReference type="ChEBI" id="CHEBI:29105"/>
    </cofactor>
</comment>
<dbReference type="RefSeq" id="WP_011813815.1">
    <property type="nucleotide sequence ID" value="NC_008789.1"/>
</dbReference>
<accession>A1WVT0</accession>
<proteinExistence type="predicted"/>
<dbReference type="Gene3D" id="3.40.630.10">
    <property type="entry name" value="Zn peptidases"/>
    <property type="match status" value="1"/>
</dbReference>
<keyword evidence="3" id="KW-0378">Hydrolase</keyword>